<keyword evidence="1" id="KW-0449">Lipoprotein</keyword>
<accession>A0A3S3TT85</accession>
<dbReference type="NCBIfam" id="TIGR03514">
    <property type="entry name" value="GldB_lipo"/>
    <property type="match status" value="1"/>
</dbReference>
<sequence length="321" mass="37219">MKKSIFILALIVSIVSCKKDNEADAKIAEVPLPKIKIERFDDIFYDSKPEELATVKKQYPYFFPAGNEDAVWVAKIKDPLLQELHKEVDKKFPNTDALEQDLAALFQRTKYYFPETNTPRVVTLLSEMDYANRVIYADTLMLISLDLYLGKDHKFYVDFPKYQRQEFEAPQILPNAVSSFSADKIAPPRDRSLLGLMIYYGKELYLKDLLIPDVPDNEKIAYTDKQLAWAQANESEIWRYFVDKKLLFDTDPKLAGRFINPAPFSKFYLELDNESPGRIGQWLGWQIVKAYAENNKNIPLQQLLATDAKTIFDNSKYKPKK</sequence>
<evidence type="ECO:0000313" key="2">
    <source>
        <dbReference type="Proteomes" id="UP000287527"/>
    </source>
</evidence>
<name>A0A3S3TT85_9FLAO</name>
<dbReference type="RefSeq" id="WP_128390869.1">
    <property type="nucleotide sequence ID" value="NZ_SBII01000012.1"/>
</dbReference>
<dbReference type="InterPro" id="IPR019853">
    <property type="entry name" value="GldB-like"/>
</dbReference>
<proteinExistence type="predicted"/>
<dbReference type="EMBL" id="SBII01000012">
    <property type="protein sequence ID" value="RWW92288.1"/>
    <property type="molecule type" value="Genomic_DNA"/>
</dbReference>
<dbReference type="PROSITE" id="PS51257">
    <property type="entry name" value="PROKAR_LIPOPROTEIN"/>
    <property type="match status" value="1"/>
</dbReference>
<comment type="caution">
    <text evidence="1">The sequence shown here is derived from an EMBL/GenBank/DDBJ whole genome shotgun (WGS) entry which is preliminary data.</text>
</comment>
<dbReference type="Proteomes" id="UP000287527">
    <property type="component" value="Unassembled WGS sequence"/>
</dbReference>
<organism evidence="1 2">
    <name type="scientific">Flavobacterium cerinum</name>
    <dbReference type="NCBI Taxonomy" id="2502784"/>
    <lineage>
        <taxon>Bacteria</taxon>
        <taxon>Pseudomonadati</taxon>
        <taxon>Bacteroidota</taxon>
        <taxon>Flavobacteriia</taxon>
        <taxon>Flavobacteriales</taxon>
        <taxon>Flavobacteriaceae</taxon>
        <taxon>Flavobacterium</taxon>
    </lineage>
</organism>
<dbReference type="Pfam" id="PF25594">
    <property type="entry name" value="GldB_lipo"/>
    <property type="match status" value="1"/>
</dbReference>
<gene>
    <name evidence="1" type="primary">gldB</name>
    <name evidence="1" type="ORF">EPI11_15360</name>
</gene>
<protein>
    <submittedName>
        <fullName evidence="1">Gliding motility lipoprotein GldB</fullName>
    </submittedName>
</protein>
<evidence type="ECO:0000313" key="1">
    <source>
        <dbReference type="EMBL" id="RWW92288.1"/>
    </source>
</evidence>
<dbReference type="AlphaFoldDB" id="A0A3S3TT85"/>
<keyword evidence="2" id="KW-1185">Reference proteome</keyword>
<reference evidence="1 2" key="1">
    <citation type="submission" date="2019-01" db="EMBL/GenBank/DDBJ databases">
        <title>Flavobacterium sp. nov.,isolated from freshwater.</title>
        <authorList>
            <person name="Zhang R."/>
            <person name="Du Z.-J."/>
        </authorList>
    </citation>
    <scope>NUCLEOTIDE SEQUENCE [LARGE SCALE GENOMIC DNA]</scope>
    <source>
        <strain evidence="1 2">1E403</strain>
    </source>
</reference>
<dbReference type="OrthoDB" id="976022at2"/>